<dbReference type="AlphaFoldDB" id="A0A5C8ZXH1"/>
<dbReference type="OrthoDB" id="5739032at2"/>
<comment type="caution">
    <text evidence="1">The sequence shown here is derived from an EMBL/GenBank/DDBJ whole genome shotgun (WGS) entry which is preliminary data.</text>
</comment>
<dbReference type="EMBL" id="VRYZ01000002">
    <property type="protein sequence ID" value="TXS93273.1"/>
    <property type="molecule type" value="Genomic_DNA"/>
</dbReference>
<name>A0A5C8ZXH1_9GAMM</name>
<dbReference type="RefSeq" id="WP_148063209.1">
    <property type="nucleotide sequence ID" value="NZ_VRYZ01000002.1"/>
</dbReference>
<accession>A0A5C8ZXH1</accession>
<sequence>MKTIALEHCLQRHSPLVTLQFDEFELITLVALVEEGRKALRAGSDGSDLHRRMDGIAAEFTTLLGHLELAAANQ</sequence>
<organism evidence="1 2">
    <name type="scientific">Parahaliea aestuarii</name>
    <dbReference type="NCBI Taxonomy" id="1852021"/>
    <lineage>
        <taxon>Bacteria</taxon>
        <taxon>Pseudomonadati</taxon>
        <taxon>Pseudomonadota</taxon>
        <taxon>Gammaproteobacteria</taxon>
        <taxon>Cellvibrionales</taxon>
        <taxon>Halieaceae</taxon>
        <taxon>Parahaliea</taxon>
    </lineage>
</organism>
<reference evidence="1 2" key="1">
    <citation type="submission" date="2019-08" db="EMBL/GenBank/DDBJ databases">
        <title>Parahaliea maris sp. nov., isolated from the surface seawater.</title>
        <authorList>
            <person name="Liu Y."/>
        </authorList>
    </citation>
    <scope>NUCLEOTIDE SEQUENCE [LARGE SCALE GENOMIC DNA]</scope>
    <source>
        <strain evidence="1 2">S2-26</strain>
    </source>
</reference>
<evidence type="ECO:0000313" key="1">
    <source>
        <dbReference type="EMBL" id="TXS93273.1"/>
    </source>
</evidence>
<dbReference type="Proteomes" id="UP000321933">
    <property type="component" value="Unassembled WGS sequence"/>
</dbReference>
<evidence type="ECO:0000313" key="2">
    <source>
        <dbReference type="Proteomes" id="UP000321933"/>
    </source>
</evidence>
<keyword evidence="2" id="KW-1185">Reference proteome</keyword>
<proteinExistence type="predicted"/>
<protein>
    <submittedName>
        <fullName evidence="1">Uncharacterized protein</fullName>
    </submittedName>
</protein>
<gene>
    <name evidence="1" type="ORF">FVW59_05375</name>
</gene>